<dbReference type="PANTHER" id="PTHR16469">
    <property type="entry name" value="UBIQUITIN-ASSOCIATED AND SH3 DOMAIN-CONTAINING BA-RELATED"/>
    <property type="match status" value="1"/>
</dbReference>
<dbReference type="SUPFAM" id="SSF53254">
    <property type="entry name" value="Phosphoglycerate mutase-like"/>
    <property type="match status" value="1"/>
</dbReference>
<keyword evidence="2" id="KW-1185">Reference proteome</keyword>
<evidence type="ECO:0008006" key="3">
    <source>
        <dbReference type="Google" id="ProtNLM"/>
    </source>
</evidence>
<accession>A0A2J8A6L0</accession>
<name>A0A2J8A6L0_9CHLO</name>
<comment type="caution">
    <text evidence="1">The sequence shown here is derived from an EMBL/GenBank/DDBJ whole genome shotgun (WGS) entry which is preliminary data.</text>
</comment>
<evidence type="ECO:0000313" key="1">
    <source>
        <dbReference type="EMBL" id="PNH08166.1"/>
    </source>
</evidence>
<dbReference type="Proteomes" id="UP000236333">
    <property type="component" value="Unassembled WGS sequence"/>
</dbReference>
<evidence type="ECO:0000313" key="2">
    <source>
        <dbReference type="Proteomes" id="UP000236333"/>
    </source>
</evidence>
<reference evidence="1 2" key="1">
    <citation type="journal article" date="2017" name="Mol. Biol. Evol.">
        <title>The 4-celled Tetrabaena socialis nuclear genome reveals the essential components for genetic control of cell number at the origin of multicellularity in the volvocine lineage.</title>
        <authorList>
            <person name="Featherston J."/>
            <person name="Arakaki Y."/>
            <person name="Hanschen E.R."/>
            <person name="Ferris P.J."/>
            <person name="Michod R.E."/>
            <person name="Olson B.J.S.C."/>
            <person name="Nozaki H."/>
            <person name="Durand P.M."/>
        </authorList>
    </citation>
    <scope>NUCLEOTIDE SEQUENCE [LARGE SCALE GENOMIC DNA]</scope>
    <source>
        <strain evidence="1 2">NIES-571</strain>
    </source>
</reference>
<dbReference type="Pfam" id="PF00300">
    <property type="entry name" value="His_Phos_1"/>
    <property type="match status" value="1"/>
</dbReference>
<dbReference type="OrthoDB" id="414418at2759"/>
<dbReference type="InterPro" id="IPR029033">
    <property type="entry name" value="His_PPase_superfam"/>
</dbReference>
<dbReference type="InterPro" id="IPR051710">
    <property type="entry name" value="Phosphatase_SH3-domain"/>
</dbReference>
<proteinExistence type="predicted"/>
<dbReference type="Gene3D" id="3.40.50.1240">
    <property type="entry name" value="Phosphoglycerate mutase-like"/>
    <property type="match status" value="1"/>
</dbReference>
<dbReference type="EMBL" id="PGGS01000142">
    <property type="protein sequence ID" value="PNH08166.1"/>
    <property type="molecule type" value="Genomic_DNA"/>
</dbReference>
<gene>
    <name evidence="1" type="ORF">TSOC_005321</name>
</gene>
<protein>
    <recommendedName>
        <fullName evidence="3">2,3-bisphosphoglycerate-dependent phosphoglycerate mutase</fullName>
    </recommendedName>
</protein>
<dbReference type="AlphaFoldDB" id="A0A2J8A6L0"/>
<sequence>MAATLIVVLRHGKREDSANPGWLQTARYPWDTPLVAGDRDAYISEAATQLQKHGVAGFDAVYVSPFLRTAERLLLALGQRDVPVLVHKALSEVHDPGLLFRARAPSLAQRARLWLWRSTYNRHSRPQRQCFARKARVLPGSWPTVPESEREAGKRYRAVIMQLAALHPGQQVLFVSHGNSVQVAHEALRCPGRVQQVAFCGYVAGRSQAPPPEGGPAAGWAAFEGLCRHGVDTLQSEPGEGYG</sequence>
<dbReference type="InterPro" id="IPR013078">
    <property type="entry name" value="His_Pase_superF_clade-1"/>
</dbReference>
<dbReference type="PANTHER" id="PTHR16469:SF27">
    <property type="entry name" value="UBIQUITIN-ASSOCIATED AND SH3 DOMAIN-CONTAINING BA-RELATED"/>
    <property type="match status" value="1"/>
</dbReference>
<organism evidence="1 2">
    <name type="scientific">Tetrabaena socialis</name>
    <dbReference type="NCBI Taxonomy" id="47790"/>
    <lineage>
        <taxon>Eukaryota</taxon>
        <taxon>Viridiplantae</taxon>
        <taxon>Chlorophyta</taxon>
        <taxon>core chlorophytes</taxon>
        <taxon>Chlorophyceae</taxon>
        <taxon>CS clade</taxon>
        <taxon>Chlamydomonadales</taxon>
        <taxon>Tetrabaenaceae</taxon>
        <taxon>Tetrabaena</taxon>
    </lineage>
</organism>